<dbReference type="GO" id="GO:0006355">
    <property type="term" value="P:regulation of DNA-templated transcription"/>
    <property type="evidence" value="ECO:0007669"/>
    <property type="project" value="InterPro"/>
</dbReference>
<evidence type="ECO:0000313" key="6">
    <source>
        <dbReference type="EMBL" id="ROO85597.1"/>
    </source>
</evidence>
<sequence length="920" mass="96017">MTVEVFYGGSGTVRVGLLDRLHALTSAPGEEGRLIAVVGEPGSGKTRLLAALVRERRWSALPAAFHRCAGEGADQPSPADLARRPSSAPTTIAASAPRPEPVRPLVVLEDAHLAGAATVRDLVAHAHAAPAPPVDVVLALRPGQAAPELAEAIALTEAFGRTVRIELPPLTDEQMTALAPVPFELRRRSGGNPFRLLALQALERAAGTGDAAEVAPFEFAVLHETRGLGGHERAVLHAAAVLRDGFDVALLAEVAEVGQGVAAAAARGLVRRGLLRVEEPVETLFAIRDEVFGTLLRRTIDPVRAERAHRRAVGLLSARAQDGRRLGFHLASLPPRTGEPARILSAAEELMDEDLAEAVYCLTPVLAETAAGDPLGARARLALSTAFGRLGRLAESRDLLFAVHEACLARPDADAEALAAAVAFVSGAEAVLSQDVQTLDLLQEYAGRPELRGGPVGPLLLFALGFRSAMVGGPPDAAGVAEGLAACGATSPLRAGLLALSALAALADGRTSAAAEQAGEAGRLLDRLPEHQAARYLETVCAYALATLYLGRHGEAQRQLRRAIAVARRRERTHLLPTLLVLTSEAERHLGLLSAARDAADAAVIESPAGNTLRQAQALALKAAAEVWAQPAGSGRARALAEQALARKTPLRVNANGSAALAVFALAQAAWLDGDPGHCVALLLDEGRGPGLSGVPSGQRTAVWELLCAAGMDAGLALEPWVAACVRHAAEAPLPHHRGHAALAQGHLCRVRGSLAEAERRYLEAAAAFASAGMAVAQSRALGHRAAVLAGLGRAGDAAQAVDLALAIARRVGAERLTAWLRARIGGPEDGDPVTAWESYGRLTGREREVALLLCAGLSRREIAARLTISPRTVDVHLTRVYRKAGVRSRMQLALALRDAGRAPHPDRSSLGTAASNSRV</sequence>
<dbReference type="Proteomes" id="UP000272400">
    <property type="component" value="Unassembled WGS sequence"/>
</dbReference>
<gene>
    <name evidence="6" type="ORF">EDD29_3143</name>
</gene>
<proteinExistence type="predicted"/>
<dbReference type="SMART" id="SM00421">
    <property type="entry name" value="HTH_LUXR"/>
    <property type="match status" value="1"/>
</dbReference>
<dbReference type="InterPro" id="IPR027417">
    <property type="entry name" value="P-loop_NTPase"/>
</dbReference>
<dbReference type="Pfam" id="PF00196">
    <property type="entry name" value="GerE"/>
    <property type="match status" value="1"/>
</dbReference>
<keyword evidence="2" id="KW-0238">DNA-binding</keyword>
<evidence type="ECO:0000256" key="1">
    <source>
        <dbReference type="ARBA" id="ARBA00023015"/>
    </source>
</evidence>
<feature type="compositionally biased region" description="Polar residues" evidence="4">
    <location>
        <begin position="910"/>
        <end position="920"/>
    </location>
</feature>
<dbReference type="SUPFAM" id="SSF52540">
    <property type="entry name" value="P-loop containing nucleoside triphosphate hydrolases"/>
    <property type="match status" value="1"/>
</dbReference>
<feature type="region of interest" description="Disordered" evidence="4">
    <location>
        <begin position="70"/>
        <end position="97"/>
    </location>
</feature>
<evidence type="ECO:0000256" key="3">
    <source>
        <dbReference type="ARBA" id="ARBA00023163"/>
    </source>
</evidence>
<dbReference type="PROSITE" id="PS50043">
    <property type="entry name" value="HTH_LUXR_2"/>
    <property type="match status" value="1"/>
</dbReference>
<organism evidence="6 7">
    <name type="scientific">Actinocorallia herbida</name>
    <dbReference type="NCBI Taxonomy" id="58109"/>
    <lineage>
        <taxon>Bacteria</taxon>
        <taxon>Bacillati</taxon>
        <taxon>Actinomycetota</taxon>
        <taxon>Actinomycetes</taxon>
        <taxon>Streptosporangiales</taxon>
        <taxon>Thermomonosporaceae</taxon>
        <taxon>Actinocorallia</taxon>
    </lineage>
</organism>
<dbReference type="SUPFAM" id="SSF46894">
    <property type="entry name" value="C-terminal effector domain of the bipartite response regulators"/>
    <property type="match status" value="1"/>
</dbReference>
<dbReference type="Gene3D" id="1.10.10.10">
    <property type="entry name" value="Winged helix-like DNA-binding domain superfamily/Winged helix DNA-binding domain"/>
    <property type="match status" value="1"/>
</dbReference>
<comment type="caution">
    <text evidence="6">The sequence shown here is derived from an EMBL/GenBank/DDBJ whole genome shotgun (WGS) entry which is preliminary data.</text>
</comment>
<keyword evidence="7" id="KW-1185">Reference proteome</keyword>
<dbReference type="InterPro" id="IPR036388">
    <property type="entry name" value="WH-like_DNA-bd_sf"/>
</dbReference>
<feature type="compositionally biased region" description="Basic and acidic residues" evidence="4">
    <location>
        <begin position="899"/>
        <end position="908"/>
    </location>
</feature>
<dbReference type="PANTHER" id="PTHR44688:SF16">
    <property type="entry name" value="DNA-BINDING TRANSCRIPTIONAL ACTIVATOR DEVR_DOSR"/>
    <property type="match status" value="1"/>
</dbReference>
<dbReference type="GO" id="GO:0003677">
    <property type="term" value="F:DNA binding"/>
    <property type="evidence" value="ECO:0007669"/>
    <property type="project" value="UniProtKB-KW"/>
</dbReference>
<accession>A0A3N1CWD2</accession>
<keyword evidence="3" id="KW-0804">Transcription</keyword>
<name>A0A3N1CWD2_9ACTN</name>
<dbReference type="OrthoDB" id="4500249at2"/>
<feature type="compositionally biased region" description="Low complexity" evidence="4">
    <location>
        <begin position="84"/>
        <end position="97"/>
    </location>
</feature>
<dbReference type="PANTHER" id="PTHR44688">
    <property type="entry name" value="DNA-BINDING TRANSCRIPTIONAL ACTIVATOR DEVR_DOSR"/>
    <property type="match status" value="1"/>
</dbReference>
<feature type="region of interest" description="Disordered" evidence="4">
    <location>
        <begin position="899"/>
        <end position="920"/>
    </location>
</feature>
<protein>
    <submittedName>
        <fullName evidence="6">Regulatory LuxR family protein</fullName>
    </submittedName>
</protein>
<dbReference type="PRINTS" id="PR00038">
    <property type="entry name" value="HTHLUXR"/>
</dbReference>
<dbReference type="AlphaFoldDB" id="A0A3N1CWD2"/>
<evidence type="ECO:0000313" key="7">
    <source>
        <dbReference type="Proteomes" id="UP000272400"/>
    </source>
</evidence>
<evidence type="ECO:0000256" key="4">
    <source>
        <dbReference type="SAM" id="MobiDB-lite"/>
    </source>
</evidence>
<feature type="domain" description="HTH luxR-type" evidence="5">
    <location>
        <begin position="836"/>
        <end position="901"/>
    </location>
</feature>
<dbReference type="InterPro" id="IPR016032">
    <property type="entry name" value="Sig_transdc_resp-reg_C-effctor"/>
</dbReference>
<dbReference type="RefSeq" id="WP_123665084.1">
    <property type="nucleotide sequence ID" value="NZ_RJKE01000001.1"/>
</dbReference>
<keyword evidence="1" id="KW-0805">Transcription regulation</keyword>
<dbReference type="InterPro" id="IPR000792">
    <property type="entry name" value="Tscrpt_reg_LuxR_C"/>
</dbReference>
<dbReference type="EMBL" id="RJKE01000001">
    <property type="protein sequence ID" value="ROO85597.1"/>
    <property type="molecule type" value="Genomic_DNA"/>
</dbReference>
<reference evidence="6 7" key="1">
    <citation type="submission" date="2018-11" db="EMBL/GenBank/DDBJ databases">
        <title>Sequencing the genomes of 1000 actinobacteria strains.</title>
        <authorList>
            <person name="Klenk H.-P."/>
        </authorList>
    </citation>
    <scope>NUCLEOTIDE SEQUENCE [LARGE SCALE GENOMIC DNA]</scope>
    <source>
        <strain evidence="6 7">DSM 44254</strain>
    </source>
</reference>
<evidence type="ECO:0000259" key="5">
    <source>
        <dbReference type="PROSITE" id="PS50043"/>
    </source>
</evidence>
<evidence type="ECO:0000256" key="2">
    <source>
        <dbReference type="ARBA" id="ARBA00023125"/>
    </source>
</evidence>
<dbReference type="CDD" id="cd06170">
    <property type="entry name" value="LuxR_C_like"/>
    <property type="match status" value="1"/>
</dbReference>